<dbReference type="WBParaSite" id="nRc.2.0.1.t45944-RA">
    <property type="protein sequence ID" value="nRc.2.0.1.t45944-RA"/>
    <property type="gene ID" value="nRc.2.0.1.g45944"/>
</dbReference>
<evidence type="ECO:0000313" key="2">
    <source>
        <dbReference type="WBParaSite" id="nRc.2.0.1.t45944-RA"/>
    </source>
</evidence>
<dbReference type="Proteomes" id="UP000887565">
    <property type="component" value="Unplaced"/>
</dbReference>
<dbReference type="AlphaFoldDB" id="A0A915L4E8"/>
<keyword evidence="1" id="KW-1185">Reference proteome</keyword>
<organism evidence="1 2">
    <name type="scientific">Romanomermis culicivorax</name>
    <name type="common">Nematode worm</name>
    <dbReference type="NCBI Taxonomy" id="13658"/>
    <lineage>
        <taxon>Eukaryota</taxon>
        <taxon>Metazoa</taxon>
        <taxon>Ecdysozoa</taxon>
        <taxon>Nematoda</taxon>
        <taxon>Enoplea</taxon>
        <taxon>Dorylaimia</taxon>
        <taxon>Mermithida</taxon>
        <taxon>Mermithoidea</taxon>
        <taxon>Mermithidae</taxon>
        <taxon>Romanomermis</taxon>
    </lineage>
</organism>
<evidence type="ECO:0000313" key="1">
    <source>
        <dbReference type="Proteomes" id="UP000887565"/>
    </source>
</evidence>
<proteinExistence type="predicted"/>
<sequence length="115" mass="13253">RRLLLHILCRPIRRIGRFVNIRSDSERNVVEIAAYVYCVLLVSCHGLALRAPTGPEEFWTLNFGQDKSWHWHPSLPLVEKPNWYISHPSANRNTNQGPRHPCSNCLGNRTSIITL</sequence>
<protein>
    <submittedName>
        <fullName evidence="2">Uncharacterized protein</fullName>
    </submittedName>
</protein>
<accession>A0A915L4E8</accession>
<name>A0A915L4E8_ROMCU</name>
<reference evidence="2" key="1">
    <citation type="submission" date="2022-11" db="UniProtKB">
        <authorList>
            <consortium name="WormBaseParasite"/>
        </authorList>
    </citation>
    <scope>IDENTIFICATION</scope>
</reference>